<feature type="transmembrane region" description="Helical" evidence="8">
    <location>
        <begin position="113"/>
        <end position="135"/>
    </location>
</feature>
<dbReference type="SMART" id="SM00448">
    <property type="entry name" value="REC"/>
    <property type="match status" value="1"/>
</dbReference>
<evidence type="ECO:0000313" key="12">
    <source>
        <dbReference type="Proteomes" id="UP000279372"/>
    </source>
</evidence>
<dbReference type="PANTHER" id="PTHR43047">
    <property type="entry name" value="TWO-COMPONENT HISTIDINE PROTEIN KINASE"/>
    <property type="match status" value="1"/>
</dbReference>
<name>A0A3M3Y831_9PSED</name>
<dbReference type="InterPro" id="IPR036097">
    <property type="entry name" value="HisK_dim/P_sf"/>
</dbReference>
<feature type="transmembrane region" description="Helical" evidence="8">
    <location>
        <begin position="427"/>
        <end position="445"/>
    </location>
</feature>
<dbReference type="SMART" id="SM00387">
    <property type="entry name" value="HATPase_c"/>
    <property type="match status" value="1"/>
</dbReference>
<feature type="domain" description="Response regulatory" evidence="10">
    <location>
        <begin position="964"/>
        <end position="1075"/>
    </location>
</feature>
<feature type="transmembrane region" description="Helical" evidence="8">
    <location>
        <begin position="220"/>
        <end position="237"/>
    </location>
</feature>
<dbReference type="Gene3D" id="1.10.287.130">
    <property type="match status" value="1"/>
</dbReference>
<dbReference type="Proteomes" id="UP000279372">
    <property type="component" value="Unassembled WGS sequence"/>
</dbReference>
<evidence type="ECO:0000256" key="6">
    <source>
        <dbReference type="ARBA" id="ARBA00023012"/>
    </source>
</evidence>
<dbReference type="Gene3D" id="1.10.4160.10">
    <property type="entry name" value="Hydantoin permease"/>
    <property type="match status" value="1"/>
</dbReference>
<feature type="transmembrane region" description="Helical" evidence="8">
    <location>
        <begin position="499"/>
        <end position="517"/>
    </location>
</feature>
<feature type="transmembrane region" description="Helical" evidence="8">
    <location>
        <begin position="399"/>
        <end position="421"/>
    </location>
</feature>
<dbReference type="EC" id="2.7.13.3" evidence="2"/>
<dbReference type="Pfam" id="PF00072">
    <property type="entry name" value="Response_reg"/>
    <property type="match status" value="1"/>
</dbReference>
<dbReference type="InterPro" id="IPR004358">
    <property type="entry name" value="Sig_transdc_His_kin-like_C"/>
</dbReference>
<dbReference type="EMBL" id="RBQB01000403">
    <property type="protein sequence ID" value="RMO77773.1"/>
    <property type="molecule type" value="Genomic_DNA"/>
</dbReference>
<dbReference type="CDD" id="cd17546">
    <property type="entry name" value="REC_hyHK_CKI1_RcsC-like"/>
    <property type="match status" value="1"/>
</dbReference>
<gene>
    <name evidence="11" type="ORF">ALQ33_04339</name>
</gene>
<feature type="transmembrane region" description="Helical" evidence="8">
    <location>
        <begin position="83"/>
        <end position="107"/>
    </location>
</feature>
<evidence type="ECO:0000259" key="9">
    <source>
        <dbReference type="PROSITE" id="PS50109"/>
    </source>
</evidence>
<evidence type="ECO:0000256" key="7">
    <source>
        <dbReference type="PROSITE-ProRule" id="PRU00169"/>
    </source>
</evidence>
<dbReference type="SUPFAM" id="SSF55874">
    <property type="entry name" value="ATPase domain of HSP90 chaperone/DNA topoisomerase II/histidine kinase"/>
    <property type="match status" value="1"/>
</dbReference>
<evidence type="ECO:0000256" key="5">
    <source>
        <dbReference type="ARBA" id="ARBA00022777"/>
    </source>
</evidence>
<dbReference type="InterPro" id="IPR011006">
    <property type="entry name" value="CheY-like_superfamily"/>
</dbReference>
<keyword evidence="8" id="KW-1133">Transmembrane helix</keyword>
<keyword evidence="4" id="KW-0808">Transferase</keyword>
<dbReference type="PROSITE" id="PS50110">
    <property type="entry name" value="RESPONSE_REGULATORY"/>
    <property type="match status" value="1"/>
</dbReference>
<dbReference type="Gene3D" id="3.30.565.10">
    <property type="entry name" value="Histidine kinase-like ATPase, C-terminal domain"/>
    <property type="match status" value="1"/>
</dbReference>
<dbReference type="SUPFAM" id="SSF52172">
    <property type="entry name" value="CheY-like"/>
    <property type="match status" value="1"/>
</dbReference>
<feature type="transmembrane region" description="Helical" evidence="8">
    <location>
        <begin position="609"/>
        <end position="631"/>
    </location>
</feature>
<keyword evidence="3 7" id="KW-0597">Phosphoprotein</keyword>
<sequence>MIAHLRKPRAWILLAFVVQRLFDQGASNDLLPLLWRRTVRPSGSQRIIKIRRDYNRLVADETMEDYALRFTPKSFRKWSELRIANTAIGAVSFLALEAIGGALVISYGFTNTLWAILAAALVIFLTGLPISYYAARYGVDMDLLTRGAGFGYIGSTITSLIYASFTFLFFALEAAIMALALELYFHIPIALAYIICSIIVIPLAVYGVTLISRLQMWSQPLWLTLLLVPYVFVIWKNPEALGDWLSFSGREGEGGTFDLLFFGAAFSVALSLVTQIGEQVDYLRFLPEKTRHNRKRWWAALLMAGPGWIIPGALKIMAGAFLAFLALQHEVPVERAAEPTQMYLVAFRYVFSSPEWALAAMTLFVIISQIKINMTNAYAGSLAWSNFFVRVTHSHPGRVVWLVFNVAIALVLMELGVFDAIEQVLGLYANVALAWIGALVADLVINKPMGWSPKYIEFKRAHLYDINPVGVGAMSIASLVSFCAHFGLFGAIAQAAPPLISLAVALITAPLLAWLTGGKYYIARTSSDTLLYPQGRQESLLCGLCNNAFETPDMAYCPAYRTPICSLCCSLDARCGDQCKPRARLSMQFEDLIGRILPRFPRHYLHTRLAQYLGLMTILVAGSSGALALIYNQVAHGLIDQSPEAHHLLLLAFLKAFLTVCVFAGVLAWWVVLTRESRRVAQEESERQTSLLIQEIDAHEKTDQALQEAKEASEAANAAKSRYITGLSHELRTPLNSILGFTQILQRDPATPAHHQDPLATIMRSSSHLLSLINGLLDVAKIEAGKLKLEPTEILFQEFLHDLEKMFASTAREKNLGFRLHLDGRMPMVVRGDEKRVRQILINLLGNAVNFTDSGEVVLRVSYRRETAIFDIIDTGIGIAPEQIERIFQPFERGGQTRHDNGVGLGLTITRMLTALMGGALSVSSNPGEGTHFQVRLFLSEVRVPKAVIDVNHDVVGYDGGRRLVLVVDDHIEHRKVISGMLEPLGFTVAQAENGMEAVRQVSLLHPDLILMDLSMPDMDGWATIRMIRRNARSNAPVIVLSANANASSDDGIGHDYLSKPVHLRDLLDRLKHHLELNWQHRPGVTDNFKAPWVLPPREDLEDLYALCGLGHVRGIQNKLDAIESGHIASGSFVNDLRALAKGFRLDELSLHLKEMLNERP</sequence>
<evidence type="ECO:0000256" key="3">
    <source>
        <dbReference type="ARBA" id="ARBA00022553"/>
    </source>
</evidence>
<dbReference type="CDD" id="cd00082">
    <property type="entry name" value="HisKA"/>
    <property type="match status" value="1"/>
</dbReference>
<dbReference type="Gene3D" id="3.40.50.2300">
    <property type="match status" value="1"/>
</dbReference>
<dbReference type="InterPro" id="IPR003594">
    <property type="entry name" value="HATPase_dom"/>
</dbReference>
<evidence type="ECO:0000256" key="1">
    <source>
        <dbReference type="ARBA" id="ARBA00000085"/>
    </source>
</evidence>
<dbReference type="InterPro" id="IPR003661">
    <property type="entry name" value="HisK_dim/P_dom"/>
</dbReference>
<comment type="caution">
    <text evidence="11">The sequence shown here is derived from an EMBL/GenBank/DDBJ whole genome shotgun (WGS) entry which is preliminary data.</text>
</comment>
<evidence type="ECO:0000313" key="11">
    <source>
        <dbReference type="EMBL" id="RMO77773.1"/>
    </source>
</evidence>
<keyword evidence="8" id="KW-0812">Transmembrane</keyword>
<feature type="transmembrane region" description="Helical" evidence="8">
    <location>
        <begin position="257"/>
        <end position="276"/>
    </location>
</feature>
<keyword evidence="6" id="KW-0902">Two-component regulatory system</keyword>
<dbReference type="GO" id="GO:0000155">
    <property type="term" value="F:phosphorelay sensor kinase activity"/>
    <property type="evidence" value="ECO:0007669"/>
    <property type="project" value="InterPro"/>
</dbReference>
<keyword evidence="5 11" id="KW-0418">Kinase</keyword>
<dbReference type="SMART" id="SM00388">
    <property type="entry name" value="HisKA"/>
    <property type="match status" value="1"/>
</dbReference>
<feature type="transmembrane region" description="Helical" evidence="8">
    <location>
        <begin position="147"/>
        <end position="171"/>
    </location>
</feature>
<feature type="modified residue" description="4-aspartylphosphate" evidence="7">
    <location>
        <position position="1013"/>
    </location>
</feature>
<evidence type="ECO:0000256" key="8">
    <source>
        <dbReference type="SAM" id="Phobius"/>
    </source>
</evidence>
<accession>A0A3M3Y831</accession>
<dbReference type="InterPro" id="IPR036890">
    <property type="entry name" value="HATPase_C_sf"/>
</dbReference>
<dbReference type="InterPro" id="IPR001789">
    <property type="entry name" value="Sig_transdc_resp-reg_receiver"/>
</dbReference>
<dbReference type="AlphaFoldDB" id="A0A3M3Y831"/>
<dbReference type="FunFam" id="3.30.565.10:FF:000010">
    <property type="entry name" value="Sensor histidine kinase RcsC"/>
    <property type="match status" value="1"/>
</dbReference>
<dbReference type="PRINTS" id="PR00344">
    <property type="entry name" value="BCTRLSENSOR"/>
</dbReference>
<evidence type="ECO:0000259" key="10">
    <source>
        <dbReference type="PROSITE" id="PS50110"/>
    </source>
</evidence>
<proteinExistence type="predicted"/>
<feature type="transmembrane region" description="Helical" evidence="8">
    <location>
        <begin position="297"/>
        <end position="326"/>
    </location>
</feature>
<reference evidence="11 12" key="1">
    <citation type="submission" date="2018-08" db="EMBL/GenBank/DDBJ databases">
        <title>Recombination of ecologically and evolutionarily significant loci maintains genetic cohesion in the Pseudomonas syringae species complex.</title>
        <authorList>
            <person name="Dillon M."/>
            <person name="Thakur S."/>
            <person name="Almeida R.N.D."/>
            <person name="Weir B.S."/>
            <person name="Guttman D.S."/>
        </authorList>
    </citation>
    <scope>NUCLEOTIDE SEQUENCE [LARGE SCALE GENOMIC DNA]</scope>
    <source>
        <strain evidence="11 12">ICMP 8902</strain>
    </source>
</reference>
<dbReference type="InterPro" id="IPR005467">
    <property type="entry name" value="His_kinase_dom"/>
</dbReference>
<evidence type="ECO:0000256" key="4">
    <source>
        <dbReference type="ARBA" id="ARBA00022679"/>
    </source>
</evidence>
<protein>
    <recommendedName>
        <fullName evidence="2">histidine kinase</fullName>
        <ecNumber evidence="2">2.7.13.3</ecNumber>
    </recommendedName>
</protein>
<dbReference type="PROSITE" id="PS50109">
    <property type="entry name" value="HIS_KIN"/>
    <property type="match status" value="1"/>
</dbReference>
<keyword evidence="8" id="KW-0472">Membrane</keyword>
<feature type="domain" description="Histidine kinase" evidence="9">
    <location>
        <begin position="726"/>
        <end position="941"/>
    </location>
</feature>
<comment type="catalytic activity">
    <reaction evidence="1">
        <text>ATP + protein L-histidine = ADP + protein N-phospho-L-histidine.</text>
        <dbReference type="EC" id="2.7.13.3"/>
    </reaction>
</comment>
<evidence type="ECO:0000256" key="2">
    <source>
        <dbReference type="ARBA" id="ARBA00012438"/>
    </source>
</evidence>
<dbReference type="CDD" id="cd16922">
    <property type="entry name" value="HATPase_EvgS-ArcB-TorS-like"/>
    <property type="match status" value="1"/>
</dbReference>
<dbReference type="PANTHER" id="PTHR43047:SF64">
    <property type="entry name" value="HISTIDINE KINASE CONTAINING CHEY-HOMOLOGOUS RECEIVER DOMAIN AND PAS DOMAIN-RELATED"/>
    <property type="match status" value="1"/>
</dbReference>
<dbReference type="Pfam" id="PF00512">
    <property type="entry name" value="HisKA"/>
    <property type="match status" value="1"/>
</dbReference>
<feature type="transmembrane region" description="Helical" evidence="8">
    <location>
        <begin position="183"/>
        <end position="208"/>
    </location>
</feature>
<feature type="transmembrane region" description="Helical" evidence="8">
    <location>
        <begin position="651"/>
        <end position="672"/>
    </location>
</feature>
<feature type="transmembrane region" description="Helical" evidence="8">
    <location>
        <begin position="346"/>
        <end position="367"/>
    </location>
</feature>
<feature type="transmembrane region" description="Helical" evidence="8">
    <location>
        <begin position="466"/>
        <end position="493"/>
    </location>
</feature>
<organism evidence="11 12">
    <name type="scientific">Pseudomonas syringae pv. philadelphi</name>
    <dbReference type="NCBI Taxonomy" id="251706"/>
    <lineage>
        <taxon>Bacteria</taxon>
        <taxon>Pseudomonadati</taxon>
        <taxon>Pseudomonadota</taxon>
        <taxon>Gammaproteobacteria</taxon>
        <taxon>Pseudomonadales</taxon>
        <taxon>Pseudomonadaceae</taxon>
        <taxon>Pseudomonas</taxon>
    </lineage>
</organism>
<dbReference type="Pfam" id="PF02518">
    <property type="entry name" value="HATPase_c"/>
    <property type="match status" value="1"/>
</dbReference>
<dbReference type="SUPFAM" id="SSF47384">
    <property type="entry name" value="Homodimeric domain of signal transducing histidine kinase"/>
    <property type="match status" value="1"/>
</dbReference>